<protein>
    <recommendedName>
        <fullName evidence="1">PD-(D/E)XK endonuclease-like domain-containing protein</fullName>
    </recommendedName>
</protein>
<dbReference type="Pfam" id="PF12705">
    <property type="entry name" value="PDDEXK_1"/>
    <property type="match status" value="1"/>
</dbReference>
<sequence>MDEPAPNTGIPKKNKIRLSPSALNLFRECPRCFWLEKNKGIKRPRGIFPSLPSGMDSVIKTYFDTFRVKGDMPPEIKGKIRGELFSDIPILDKWRNWRKSDLCYQDRESNAILVGALDDCLIEDGFYIPLDYKTRGYKLKQNPARYYQNQLDCYCLMLEHSGFRTKGLAYLLYYWPEQVEQDGIVRFHVEPIKIETNIESAKKTIKNAAKLLSLTMPKSNPDCEYCNLVTKRKNE</sequence>
<dbReference type="AlphaFoldDB" id="A0A0F9DSP0"/>
<accession>A0A0F9DSP0</accession>
<comment type="caution">
    <text evidence="2">The sequence shown here is derived from an EMBL/GenBank/DDBJ whole genome shotgun (WGS) entry which is preliminary data.</text>
</comment>
<organism evidence="2">
    <name type="scientific">marine sediment metagenome</name>
    <dbReference type="NCBI Taxonomy" id="412755"/>
    <lineage>
        <taxon>unclassified sequences</taxon>
        <taxon>metagenomes</taxon>
        <taxon>ecological metagenomes</taxon>
    </lineage>
</organism>
<dbReference type="InterPro" id="IPR011604">
    <property type="entry name" value="PDDEXK-like_dom_sf"/>
</dbReference>
<reference evidence="2" key="1">
    <citation type="journal article" date="2015" name="Nature">
        <title>Complex archaea that bridge the gap between prokaryotes and eukaryotes.</title>
        <authorList>
            <person name="Spang A."/>
            <person name="Saw J.H."/>
            <person name="Jorgensen S.L."/>
            <person name="Zaremba-Niedzwiedzka K."/>
            <person name="Martijn J."/>
            <person name="Lind A.E."/>
            <person name="van Eijk R."/>
            <person name="Schleper C."/>
            <person name="Guy L."/>
            <person name="Ettema T.J."/>
        </authorList>
    </citation>
    <scope>NUCLEOTIDE SEQUENCE</scope>
</reference>
<evidence type="ECO:0000313" key="2">
    <source>
        <dbReference type="EMBL" id="KKL64744.1"/>
    </source>
</evidence>
<dbReference type="InterPro" id="IPR038726">
    <property type="entry name" value="PDDEXK_AddAB-type"/>
</dbReference>
<evidence type="ECO:0000259" key="1">
    <source>
        <dbReference type="Pfam" id="PF12705"/>
    </source>
</evidence>
<dbReference type="Gene3D" id="3.90.320.10">
    <property type="match status" value="1"/>
</dbReference>
<dbReference type="EMBL" id="LAZR01027752">
    <property type="protein sequence ID" value="KKL64744.1"/>
    <property type="molecule type" value="Genomic_DNA"/>
</dbReference>
<proteinExistence type="predicted"/>
<feature type="domain" description="PD-(D/E)XK endonuclease-like" evidence="1">
    <location>
        <begin position="113"/>
        <end position="227"/>
    </location>
</feature>
<gene>
    <name evidence="2" type="ORF">LCGC14_2161930</name>
</gene>
<name>A0A0F9DSP0_9ZZZZ</name>